<dbReference type="Gene3D" id="3.30.420.10">
    <property type="entry name" value="Ribonuclease H-like superfamily/Ribonuclease H"/>
    <property type="match status" value="1"/>
</dbReference>
<dbReference type="SUPFAM" id="SSF56219">
    <property type="entry name" value="DNase I-like"/>
    <property type="match status" value="1"/>
</dbReference>
<protein>
    <recommendedName>
        <fullName evidence="2">RNase H type-1 domain-containing protein</fullName>
    </recommendedName>
</protein>
<organism evidence="3 4">
    <name type="scientific">Solanum verrucosum</name>
    <dbReference type="NCBI Taxonomy" id="315347"/>
    <lineage>
        <taxon>Eukaryota</taxon>
        <taxon>Viridiplantae</taxon>
        <taxon>Streptophyta</taxon>
        <taxon>Embryophyta</taxon>
        <taxon>Tracheophyta</taxon>
        <taxon>Spermatophyta</taxon>
        <taxon>Magnoliopsida</taxon>
        <taxon>eudicotyledons</taxon>
        <taxon>Gunneridae</taxon>
        <taxon>Pentapetalae</taxon>
        <taxon>asterids</taxon>
        <taxon>lamiids</taxon>
        <taxon>Solanales</taxon>
        <taxon>Solanaceae</taxon>
        <taxon>Solanoideae</taxon>
        <taxon>Solaneae</taxon>
        <taxon>Solanum</taxon>
    </lineage>
</organism>
<feature type="region of interest" description="Disordered" evidence="1">
    <location>
        <begin position="68"/>
        <end position="172"/>
    </location>
</feature>
<proteinExistence type="predicted"/>
<feature type="region of interest" description="Disordered" evidence="1">
    <location>
        <begin position="250"/>
        <end position="278"/>
    </location>
</feature>
<accession>A0AAF0ZUS5</accession>
<dbReference type="InterPro" id="IPR044730">
    <property type="entry name" value="RNase_H-like_dom_plant"/>
</dbReference>
<reference evidence="3" key="1">
    <citation type="submission" date="2023-08" db="EMBL/GenBank/DDBJ databases">
        <title>A de novo genome assembly of Solanum verrucosum Schlechtendal, a Mexican diploid species geographically isolated from the other diploid A-genome species in potato relatives.</title>
        <authorList>
            <person name="Hosaka K."/>
        </authorList>
    </citation>
    <scope>NUCLEOTIDE SEQUENCE</scope>
    <source>
        <tissue evidence="3">Young leaves</tissue>
    </source>
</reference>
<gene>
    <name evidence="3" type="ORF">MTR67_043505</name>
</gene>
<dbReference type="Proteomes" id="UP001234989">
    <property type="component" value="Chromosome 10"/>
</dbReference>
<dbReference type="InterPro" id="IPR026960">
    <property type="entry name" value="RVT-Znf"/>
</dbReference>
<dbReference type="GO" id="GO:0003676">
    <property type="term" value="F:nucleic acid binding"/>
    <property type="evidence" value="ECO:0007669"/>
    <property type="project" value="InterPro"/>
</dbReference>
<dbReference type="SUPFAM" id="SSF53098">
    <property type="entry name" value="Ribonuclease H-like"/>
    <property type="match status" value="1"/>
</dbReference>
<feature type="region of interest" description="Disordered" evidence="1">
    <location>
        <begin position="208"/>
        <end position="231"/>
    </location>
</feature>
<feature type="domain" description="RNase H type-1" evidence="2">
    <location>
        <begin position="1125"/>
        <end position="1255"/>
    </location>
</feature>
<feature type="compositionally biased region" description="Basic and acidic residues" evidence="1">
    <location>
        <begin position="68"/>
        <end position="90"/>
    </location>
</feature>
<dbReference type="CDD" id="cd06222">
    <property type="entry name" value="RNase_H_like"/>
    <property type="match status" value="1"/>
</dbReference>
<dbReference type="EMBL" id="CP133621">
    <property type="protein sequence ID" value="WMV50120.1"/>
    <property type="molecule type" value="Genomic_DNA"/>
</dbReference>
<evidence type="ECO:0000259" key="2">
    <source>
        <dbReference type="PROSITE" id="PS50879"/>
    </source>
</evidence>
<dbReference type="InterPro" id="IPR036397">
    <property type="entry name" value="RNaseH_sf"/>
</dbReference>
<feature type="compositionally biased region" description="Low complexity" evidence="1">
    <location>
        <begin position="91"/>
        <end position="102"/>
    </location>
</feature>
<evidence type="ECO:0000313" key="3">
    <source>
        <dbReference type="EMBL" id="WMV50120.1"/>
    </source>
</evidence>
<dbReference type="Pfam" id="PF13456">
    <property type="entry name" value="RVT_3"/>
    <property type="match status" value="1"/>
</dbReference>
<dbReference type="InterPro" id="IPR036691">
    <property type="entry name" value="Endo/exonu/phosph_ase_sf"/>
</dbReference>
<dbReference type="InterPro" id="IPR002156">
    <property type="entry name" value="RNaseH_domain"/>
</dbReference>
<evidence type="ECO:0000256" key="1">
    <source>
        <dbReference type="SAM" id="MobiDB-lite"/>
    </source>
</evidence>
<dbReference type="PANTHER" id="PTHR47723:SF7">
    <property type="entry name" value="RNASE H FAMILY PROTEIN"/>
    <property type="match status" value="1"/>
</dbReference>
<evidence type="ECO:0000313" key="4">
    <source>
        <dbReference type="Proteomes" id="UP001234989"/>
    </source>
</evidence>
<dbReference type="GO" id="GO:0004523">
    <property type="term" value="F:RNA-DNA hybrid ribonuclease activity"/>
    <property type="evidence" value="ECO:0007669"/>
    <property type="project" value="InterPro"/>
</dbReference>
<dbReference type="PANTHER" id="PTHR47723">
    <property type="entry name" value="OS05G0353850 PROTEIN"/>
    <property type="match status" value="1"/>
</dbReference>
<dbReference type="Gene3D" id="3.60.10.10">
    <property type="entry name" value="Endonuclease/exonuclease/phosphatase"/>
    <property type="match status" value="1"/>
</dbReference>
<keyword evidence="4" id="KW-1185">Reference proteome</keyword>
<dbReference type="PROSITE" id="PS50879">
    <property type="entry name" value="RNASE_H_1"/>
    <property type="match status" value="1"/>
</dbReference>
<sequence length="1298" mass="151035">MARVKIQIDLTKPRPPHVWVGFKSSDTNKGRWQKVQYEGIPDYCMYCKHQGHIDNVCTIKRGDEDFKKRKEKEAEKTKQNKPKGDLEKGVTQHTSQQQTTVTKLQTHQEPEQVDQEEQWQIQKRKQHRNQDQAHPKIAWSPVSPPPKNTKDIMQKASTASAEGGMDGGCKEKPINLQEGVSKGGNLTHVLHEVDRTDPMKDYRASTTTIARHKNQNNHKQHNPMKGDDTGQLQEEPALQTTENLEPLQDDDTSHLQVEPVSQDTQSLNETDDNEEGDETSAHLIKAFGSTFRSAFQAEIQEVADQQGLSPRGRKQVRQLIKSASISTSANSRRPNTRSKSLFLMISTICWNARSINIQGSLERLQNFKKMYNLSMIAILEPFANNSQINHYKLLLSMDNATCNHNGKIWLFWTNDIEGEVLEIHDHHITCSMKHVEHKEKFVVSCIYVKCREQLRRPLSDILLHFSNMDIPWCTIGDFNVITFIEEKYGGIPYNMNKSLDFISIIEANGLVDIGYSGQHYTWCNQREEDVRVWKRLDRAMVNDKWLELMPQTTITHLPSVGFDHCPLLMELEVRLEHKIKYFKFLHCWTENENFFDTLKGCWQKKISGNPMWRLHQKMKFLASTLSTWSKKEYGNIFSNVVNFEEQVKAAEEDVIQQNTEENRTKIHLINAQYIKYLKLEASILKQKTQLQWFKEGDTNSKYFHSIMRGRRRKLFIHKICTGEDAWIQGEETIAKAACDYFKNMFSGHEDRIRKEILNYIPRMVTEEQKQTLQQMPNLDELTQVLFSMNPNSTAGPDGFGGKFYQHCWEIIKEDVLSAVHYFFCGYTMPKFMSHACLVLPKVEHPNSDPSACSRNHSCIWPLTNKEKSHFMKRAIADFFWGWDKEKRKYHWASWDKLSLPYDEGGIGFLGAKYCQRAHPVAKKLDTGQSLVWNFMMKNKGIAEAQIKWKINSGGTWNETMVRQWVSPLLIPKILSFPIHYQEQIPDEAIWKLTINGLFSCSSAWELIRHKGTKSIINKGIWHRHLPFKISFLVWRALRNKLPTNKKLTSFGKEVVHCSCCYRTREDNMDHIFISSHFANNIWSFFSAAAAFPYIQWANDWTDLYRMVEKCRQETMVRIVKWEKPNQTLLRLNTDGSALSNPGKIGEGGILRDHLGRMIYAFAIPLGTGTNNQVELQAASHGIFWCIQHGYKKIHLEVDSELVIKWLSKQLMLPWNLHQYITELQLLVQQLEQFKCTHTYREANNMADHLSKFSHTLDIIHQFYIKEQLPTLSKGSFILEKLDMPTFRRKRLKRIKRPP</sequence>
<feature type="compositionally biased region" description="Basic residues" evidence="1">
    <location>
        <begin position="210"/>
        <end position="222"/>
    </location>
</feature>
<dbReference type="InterPro" id="IPR053151">
    <property type="entry name" value="RNase_H-like"/>
</dbReference>
<feature type="compositionally biased region" description="Acidic residues" evidence="1">
    <location>
        <begin position="269"/>
        <end position="278"/>
    </location>
</feature>
<name>A0AAF0ZUS5_SOLVR</name>
<dbReference type="InterPro" id="IPR012337">
    <property type="entry name" value="RNaseH-like_sf"/>
</dbReference>
<dbReference type="Pfam" id="PF13966">
    <property type="entry name" value="zf-RVT"/>
    <property type="match status" value="1"/>
</dbReference>